<dbReference type="Pfam" id="PF01828">
    <property type="entry name" value="Peptidase_A4"/>
    <property type="match status" value="1"/>
</dbReference>
<evidence type="ECO:0008006" key="6">
    <source>
        <dbReference type="Google" id="ProtNLM"/>
    </source>
</evidence>
<proteinExistence type="predicted"/>
<keyword evidence="5" id="KW-1185">Reference proteome</keyword>
<dbReference type="InterPro" id="IPR013320">
    <property type="entry name" value="ConA-like_dom_sf"/>
</dbReference>
<feature type="disulfide bond" evidence="2">
    <location>
        <begin position="103"/>
        <end position="127"/>
    </location>
</feature>
<organism evidence="4 5">
    <name type="scientific">Penicillium steckii</name>
    <dbReference type="NCBI Taxonomy" id="303698"/>
    <lineage>
        <taxon>Eukaryota</taxon>
        <taxon>Fungi</taxon>
        <taxon>Dikarya</taxon>
        <taxon>Ascomycota</taxon>
        <taxon>Pezizomycotina</taxon>
        <taxon>Eurotiomycetes</taxon>
        <taxon>Eurotiomycetidae</taxon>
        <taxon>Eurotiales</taxon>
        <taxon>Aspergillaceae</taxon>
        <taxon>Penicillium</taxon>
    </lineage>
</organism>
<feature type="signal peptide" evidence="3">
    <location>
        <begin position="1"/>
        <end position="19"/>
    </location>
</feature>
<dbReference type="GO" id="GO:0070007">
    <property type="term" value="F:glutamic-type endopeptidase activity"/>
    <property type="evidence" value="ECO:0007669"/>
    <property type="project" value="InterPro"/>
</dbReference>
<dbReference type="GO" id="GO:0006508">
    <property type="term" value="P:proteolysis"/>
    <property type="evidence" value="ECO:0007669"/>
    <property type="project" value="InterPro"/>
</dbReference>
<dbReference type="CDD" id="cd13426">
    <property type="entry name" value="Peptidase_G1"/>
    <property type="match status" value="1"/>
</dbReference>
<evidence type="ECO:0000256" key="2">
    <source>
        <dbReference type="PIRSR" id="PIRSR600250-51"/>
    </source>
</evidence>
<protein>
    <recommendedName>
        <fullName evidence="6">Aspergillopepsin-2</fullName>
    </recommendedName>
</protein>
<accession>A0A1V6SRU4</accession>
<evidence type="ECO:0000313" key="4">
    <source>
        <dbReference type="EMBL" id="OQE16460.1"/>
    </source>
</evidence>
<dbReference type="STRING" id="303698.A0A1V6SRU4"/>
<dbReference type="InterPro" id="IPR000250">
    <property type="entry name" value="Peptidase_G1"/>
</dbReference>
<keyword evidence="2" id="KW-1015">Disulfide bond</keyword>
<dbReference type="AlphaFoldDB" id="A0A1V6SRU4"/>
<keyword evidence="3" id="KW-0732">Signal</keyword>
<evidence type="ECO:0000256" key="1">
    <source>
        <dbReference type="PIRSR" id="PIRSR600250-50"/>
    </source>
</evidence>
<sequence>MKFYYSFLSSSLLVSSALATPLTTHRRGRYEARRLSHFNNHQSHPPYKPDTDERAFLNRSNERYTSNWAGAVLTGTGYNFVTAEIIVPTPKPPSRGPSTDEYCASAWVGIDGDTCSSAILQTGIEFCARGNSTSYDAWFEWYPAYSRSFLPSDITISAGDRIKMTVNATSKRSGMAILENISTRQVASHTFKNHFEAPGELCEYNAEWIVEDFVESTFLVPFVDFGQVTFAKAQASRNGTVSGPIGSNLVDIKQNGVVLTSSSFTSDSVIVKHT</sequence>
<evidence type="ECO:0000313" key="5">
    <source>
        <dbReference type="Proteomes" id="UP000191285"/>
    </source>
</evidence>
<dbReference type="PANTHER" id="PTHR37536:SF3">
    <property type="entry name" value="PUTATIVE (AFU_ORTHOLOGUE AFUA_3G02970)-RELATED"/>
    <property type="match status" value="1"/>
</dbReference>
<dbReference type="PANTHER" id="PTHR37536">
    <property type="entry name" value="PUTATIVE (AFU_ORTHOLOGUE AFUA_3G02970)-RELATED"/>
    <property type="match status" value="1"/>
</dbReference>
<dbReference type="OrthoDB" id="2862635at2759"/>
<feature type="chain" id="PRO_5012822372" description="Aspergillopepsin-2" evidence="3">
    <location>
        <begin position="20"/>
        <end position="274"/>
    </location>
</feature>
<gene>
    <name evidence="4" type="ORF">PENSTE_c024G04280</name>
</gene>
<reference evidence="5" key="1">
    <citation type="journal article" date="2017" name="Nat. Microbiol.">
        <title>Global analysis of biosynthetic gene clusters reveals vast potential of secondary metabolite production in Penicillium species.</title>
        <authorList>
            <person name="Nielsen J.C."/>
            <person name="Grijseels S."/>
            <person name="Prigent S."/>
            <person name="Ji B."/>
            <person name="Dainat J."/>
            <person name="Nielsen K.F."/>
            <person name="Frisvad J.C."/>
            <person name="Workman M."/>
            <person name="Nielsen J."/>
        </authorList>
    </citation>
    <scope>NUCLEOTIDE SEQUENCE [LARGE SCALE GENOMIC DNA]</scope>
    <source>
        <strain evidence="5">IBT 24891</strain>
    </source>
</reference>
<comment type="caution">
    <text evidence="4">The sequence shown here is derived from an EMBL/GenBank/DDBJ whole genome shotgun (WGS) entry which is preliminary data.</text>
</comment>
<feature type="disulfide bond" evidence="2">
    <location>
        <begin position="115"/>
        <end position="202"/>
    </location>
</feature>
<evidence type="ECO:0000256" key="3">
    <source>
        <dbReference type="SAM" id="SignalP"/>
    </source>
</evidence>
<dbReference type="InterPro" id="IPR038656">
    <property type="entry name" value="Peptidase_G1_sf"/>
</dbReference>
<dbReference type="PRINTS" id="PR00977">
    <property type="entry name" value="SCYTLDPTASE"/>
</dbReference>
<name>A0A1V6SRU4_9EURO</name>
<dbReference type="Proteomes" id="UP000191285">
    <property type="component" value="Unassembled WGS sequence"/>
</dbReference>
<dbReference type="EMBL" id="MLKD01000024">
    <property type="protein sequence ID" value="OQE16460.1"/>
    <property type="molecule type" value="Genomic_DNA"/>
</dbReference>
<feature type="active site" description="Proton acceptor" evidence="1">
    <location>
        <position position="211"/>
    </location>
</feature>
<dbReference type="SUPFAM" id="SSF49899">
    <property type="entry name" value="Concanavalin A-like lectins/glucanases"/>
    <property type="match status" value="1"/>
</dbReference>
<dbReference type="Gene3D" id="2.60.120.700">
    <property type="entry name" value="Peptidase G1"/>
    <property type="match status" value="1"/>
</dbReference>